<sequence>MSHVNSLSAAPSSLYKALEIPQTGEIVCFAGGDAQSETLYQIPKGRRKYIDDIVEALAGKESDDEGQNATIRDLARKLVCHGHKKRHTGPLVFDGDTFSEPVDYVHALLARRLYGWLKTKNKERLYTEHPRLARQSQKSSTSLRERGVTPTSQRTSDQSQSFVIYDTDDGEYSGDYLSNDVIESIEGDVDLSHEETCSEEDSEDEGISEWSRQTSTNTQRELQRPRIVRESPLGGRDIPRTPTRNHGSRHRKDTYSRSPGPVSYLAPTDDAFLTSPGSSVASPDPSEVFTPSSTASIASTPYSVFSTEGRETPRSSRTSFYKEAYAESPTRRKTQRVDDGFSDDPKREMKPNADDLVKQSEEVESDAEPSHSRRSMTSYANRNSPIHGIMERLGSMTFYDNKKSPVYGIMERLVKSVEPSKLKTGYIYCFAERSEPGFLKIGYVVGPETSRPDQVPEQVKERLKRWTESCKHDLDLRFVSFMPCAVSRMEELIHKTLHIEHRPASCLNKACKKTHREWFKITEDQACGVIDVWRQFSKLTPYDEEGLLTDNWARYKPALLDDECLWDSKKWLATEWFRFITEAVEKDLAPKQERRRAMEQQLA</sequence>
<dbReference type="InterPro" id="IPR018306">
    <property type="entry name" value="Phage_T5_Orf172_DNA-bd"/>
</dbReference>
<name>A0A8H4TLV2_9HYPO</name>
<dbReference type="EMBL" id="JABFAI010000025">
    <property type="protein sequence ID" value="KAF4960263.1"/>
    <property type="molecule type" value="Genomic_DNA"/>
</dbReference>
<accession>A0A8H4TLV2</accession>
<feature type="compositionally biased region" description="Basic and acidic residues" evidence="1">
    <location>
        <begin position="335"/>
        <end position="361"/>
    </location>
</feature>
<dbReference type="Pfam" id="PF10544">
    <property type="entry name" value="T5orf172"/>
    <property type="match status" value="1"/>
</dbReference>
<gene>
    <name evidence="3" type="ORF">FGADI_1078</name>
</gene>
<reference evidence="3" key="2">
    <citation type="submission" date="2020-05" db="EMBL/GenBank/DDBJ databases">
        <authorList>
            <person name="Kim H.-S."/>
            <person name="Proctor R.H."/>
            <person name="Brown D.W."/>
        </authorList>
    </citation>
    <scope>NUCLEOTIDE SEQUENCE</scope>
    <source>
        <strain evidence="3">NRRL 45417</strain>
    </source>
</reference>
<reference evidence="3" key="1">
    <citation type="journal article" date="2020" name="BMC Genomics">
        <title>Correction to: Identification and distribution of gene clusters required for synthesis of sphingolipid metabolism inhibitors in diverse species of the filamentous fungus Fusarium.</title>
        <authorList>
            <person name="Kim H.S."/>
            <person name="Lohmar J.M."/>
            <person name="Busman M."/>
            <person name="Brown D.W."/>
            <person name="Naumann T.A."/>
            <person name="Divon H.H."/>
            <person name="Lysoe E."/>
            <person name="Uhlig S."/>
            <person name="Proctor R.H."/>
        </authorList>
    </citation>
    <scope>NUCLEOTIDE SEQUENCE</scope>
    <source>
        <strain evidence="3">NRRL 45417</strain>
    </source>
</reference>
<protein>
    <recommendedName>
        <fullName evidence="2">Bacteriophage T5 Orf172 DNA-binding domain-containing protein</fullName>
    </recommendedName>
</protein>
<evidence type="ECO:0000313" key="4">
    <source>
        <dbReference type="Proteomes" id="UP000604273"/>
    </source>
</evidence>
<feature type="region of interest" description="Disordered" evidence="1">
    <location>
        <begin position="275"/>
        <end position="294"/>
    </location>
</feature>
<evidence type="ECO:0000256" key="1">
    <source>
        <dbReference type="SAM" id="MobiDB-lite"/>
    </source>
</evidence>
<feature type="region of interest" description="Disordered" evidence="1">
    <location>
        <begin position="191"/>
        <end position="270"/>
    </location>
</feature>
<feature type="region of interest" description="Disordered" evidence="1">
    <location>
        <begin position="325"/>
        <end position="383"/>
    </location>
</feature>
<dbReference type="AlphaFoldDB" id="A0A8H4TLV2"/>
<feature type="compositionally biased region" description="Polar residues" evidence="1">
    <location>
        <begin position="149"/>
        <end position="162"/>
    </location>
</feature>
<organism evidence="3 4">
    <name type="scientific">Fusarium gaditjirri</name>
    <dbReference type="NCBI Taxonomy" id="282569"/>
    <lineage>
        <taxon>Eukaryota</taxon>
        <taxon>Fungi</taxon>
        <taxon>Dikarya</taxon>
        <taxon>Ascomycota</taxon>
        <taxon>Pezizomycotina</taxon>
        <taxon>Sordariomycetes</taxon>
        <taxon>Hypocreomycetidae</taxon>
        <taxon>Hypocreales</taxon>
        <taxon>Nectriaceae</taxon>
        <taxon>Fusarium</taxon>
        <taxon>Fusarium nisikadoi species complex</taxon>
    </lineage>
</organism>
<evidence type="ECO:0000259" key="2">
    <source>
        <dbReference type="Pfam" id="PF10544"/>
    </source>
</evidence>
<dbReference type="OrthoDB" id="3511049at2759"/>
<comment type="caution">
    <text evidence="3">The sequence shown here is derived from an EMBL/GenBank/DDBJ whole genome shotgun (WGS) entry which is preliminary data.</text>
</comment>
<dbReference type="PANTHER" id="PTHR28094">
    <property type="entry name" value="MEIOTICALLY UP-REGULATED GENE 113 PROTEIN"/>
    <property type="match status" value="1"/>
</dbReference>
<evidence type="ECO:0000313" key="3">
    <source>
        <dbReference type="EMBL" id="KAF4960263.1"/>
    </source>
</evidence>
<proteinExistence type="predicted"/>
<feature type="compositionally biased region" description="Acidic residues" evidence="1">
    <location>
        <begin position="197"/>
        <end position="207"/>
    </location>
</feature>
<dbReference type="Proteomes" id="UP000604273">
    <property type="component" value="Unassembled WGS sequence"/>
</dbReference>
<dbReference type="InterPro" id="IPR053006">
    <property type="entry name" value="Meiosis_regulatory"/>
</dbReference>
<feature type="domain" description="Bacteriophage T5 Orf172 DNA-binding" evidence="2">
    <location>
        <begin position="425"/>
        <end position="534"/>
    </location>
</feature>
<keyword evidence="4" id="KW-1185">Reference proteome</keyword>
<feature type="region of interest" description="Disordered" evidence="1">
    <location>
        <begin position="127"/>
        <end position="163"/>
    </location>
</feature>
<dbReference type="PANTHER" id="PTHR28094:SF1">
    <property type="entry name" value="MEIOTICALLY UP-REGULATED GENE 113 PROTEIN"/>
    <property type="match status" value="1"/>
</dbReference>